<dbReference type="InterPro" id="IPR002545">
    <property type="entry name" value="CheW-lke_dom"/>
</dbReference>
<reference evidence="2 3" key="1">
    <citation type="submission" date="2024-01" db="EMBL/GenBank/DDBJ databases">
        <title>Genomic insights into the taxonomy and metabolism of the cyanobacterium Pannus brasiliensis CCIBt3594.</title>
        <authorList>
            <person name="Machado M."/>
            <person name="Botero N.B."/>
            <person name="Andreote A.P.D."/>
            <person name="Feitosa A.M.T."/>
            <person name="Popin R."/>
            <person name="Sivonen K."/>
            <person name="Fiore M.F."/>
        </authorList>
    </citation>
    <scope>NUCLEOTIDE SEQUENCE [LARGE SCALE GENOMIC DNA]</scope>
    <source>
        <strain evidence="2 3">CCIBt3594</strain>
    </source>
</reference>
<dbReference type="AlphaFoldDB" id="A0AAW9QLK3"/>
<evidence type="ECO:0000313" key="2">
    <source>
        <dbReference type="EMBL" id="MEG3437968.1"/>
    </source>
</evidence>
<dbReference type="PROSITE" id="PS50851">
    <property type="entry name" value="CHEW"/>
    <property type="match status" value="1"/>
</dbReference>
<dbReference type="Gene3D" id="2.30.30.40">
    <property type="entry name" value="SH3 Domains"/>
    <property type="match status" value="1"/>
</dbReference>
<dbReference type="EMBL" id="JBAFSM010000022">
    <property type="protein sequence ID" value="MEG3437968.1"/>
    <property type="molecule type" value="Genomic_DNA"/>
</dbReference>
<gene>
    <name evidence="2" type="ORF">V0288_12640</name>
</gene>
<protein>
    <submittedName>
        <fullName evidence="2">Chemotaxis protein CheW</fullName>
    </submittedName>
</protein>
<name>A0AAW9QLK3_9CHRO</name>
<dbReference type="RefSeq" id="WP_332865451.1">
    <property type="nucleotide sequence ID" value="NZ_JBAFSM010000022.1"/>
</dbReference>
<dbReference type="GO" id="GO:0007165">
    <property type="term" value="P:signal transduction"/>
    <property type="evidence" value="ECO:0007669"/>
    <property type="project" value="InterPro"/>
</dbReference>
<evidence type="ECO:0000259" key="1">
    <source>
        <dbReference type="PROSITE" id="PS50851"/>
    </source>
</evidence>
<accession>A0AAW9QLK3</accession>
<organism evidence="2 3">
    <name type="scientific">Pannus brasiliensis CCIBt3594</name>
    <dbReference type="NCBI Taxonomy" id="1427578"/>
    <lineage>
        <taxon>Bacteria</taxon>
        <taxon>Bacillati</taxon>
        <taxon>Cyanobacteriota</taxon>
        <taxon>Cyanophyceae</taxon>
        <taxon>Oscillatoriophycideae</taxon>
        <taxon>Chroococcales</taxon>
        <taxon>Microcystaceae</taxon>
        <taxon>Pannus</taxon>
    </lineage>
</organism>
<dbReference type="GO" id="GO:0006935">
    <property type="term" value="P:chemotaxis"/>
    <property type="evidence" value="ECO:0007669"/>
    <property type="project" value="InterPro"/>
</dbReference>
<dbReference type="InterPro" id="IPR036061">
    <property type="entry name" value="CheW-like_dom_sf"/>
</dbReference>
<keyword evidence="3" id="KW-1185">Reference proteome</keyword>
<dbReference type="SUPFAM" id="SSF50341">
    <property type="entry name" value="CheW-like"/>
    <property type="match status" value="1"/>
</dbReference>
<evidence type="ECO:0000313" key="3">
    <source>
        <dbReference type="Proteomes" id="UP001328733"/>
    </source>
</evidence>
<dbReference type="Proteomes" id="UP001328733">
    <property type="component" value="Unassembled WGS sequence"/>
</dbReference>
<proteinExistence type="predicted"/>
<sequence length="159" mass="17893">MSIPSSARARRFAARQTETFHPLILFRVRQEWFAFEMETVEKAIALESVTPHPIDPDLSLTDYREREIVAIEAENYLFGEKARSGDEPRYLVIVRTEDGEIGLSIDAAPGIRRFPGSAFGPEGTDNPLVARLVRPNDHPPISVLAIRPLRERVNGENPC</sequence>
<dbReference type="Gene3D" id="2.40.50.180">
    <property type="entry name" value="CheA-289, Domain 4"/>
    <property type="match status" value="1"/>
</dbReference>
<feature type="domain" description="CheW-like" evidence="1">
    <location>
        <begin position="20"/>
        <end position="155"/>
    </location>
</feature>
<comment type="caution">
    <text evidence="2">The sequence shown here is derived from an EMBL/GenBank/DDBJ whole genome shotgun (WGS) entry which is preliminary data.</text>
</comment>
<dbReference type="Pfam" id="PF01584">
    <property type="entry name" value="CheW"/>
    <property type="match status" value="1"/>
</dbReference>